<dbReference type="EMBL" id="BQKI01000097">
    <property type="protein sequence ID" value="GJN38855.1"/>
    <property type="molecule type" value="Genomic_DNA"/>
</dbReference>
<dbReference type="Proteomes" id="UP001054889">
    <property type="component" value="Unassembled WGS sequence"/>
</dbReference>
<evidence type="ECO:0008006" key="4">
    <source>
        <dbReference type="Google" id="ProtNLM"/>
    </source>
</evidence>
<evidence type="ECO:0000256" key="1">
    <source>
        <dbReference type="ARBA" id="ARBA00023002"/>
    </source>
</evidence>
<evidence type="ECO:0000313" key="3">
    <source>
        <dbReference type="Proteomes" id="UP001054889"/>
    </source>
</evidence>
<dbReference type="GO" id="GO:0016616">
    <property type="term" value="F:oxidoreductase activity, acting on the CH-OH group of donors, NAD or NADP as acceptor"/>
    <property type="evidence" value="ECO:0007669"/>
    <property type="project" value="TreeGrafter"/>
</dbReference>
<gene>
    <name evidence="2" type="primary">gb27933</name>
    <name evidence="2" type="ORF">PR202_gb27933</name>
</gene>
<organism evidence="2 3">
    <name type="scientific">Eleusine coracana subsp. coracana</name>
    <dbReference type="NCBI Taxonomy" id="191504"/>
    <lineage>
        <taxon>Eukaryota</taxon>
        <taxon>Viridiplantae</taxon>
        <taxon>Streptophyta</taxon>
        <taxon>Embryophyta</taxon>
        <taxon>Tracheophyta</taxon>
        <taxon>Spermatophyta</taxon>
        <taxon>Magnoliopsida</taxon>
        <taxon>Liliopsida</taxon>
        <taxon>Poales</taxon>
        <taxon>Poaceae</taxon>
        <taxon>PACMAD clade</taxon>
        <taxon>Chloridoideae</taxon>
        <taxon>Cynodonteae</taxon>
        <taxon>Eleusininae</taxon>
        <taxon>Eleusine</taxon>
    </lineage>
</organism>
<dbReference type="Gene3D" id="3.40.50.720">
    <property type="entry name" value="NAD(P)-binding Rossmann-like Domain"/>
    <property type="match status" value="2"/>
</dbReference>
<dbReference type="InterPro" id="IPR036291">
    <property type="entry name" value="NAD(P)-bd_dom_sf"/>
</dbReference>
<dbReference type="AlphaFoldDB" id="A0AAV5FVY3"/>
<reference evidence="2" key="2">
    <citation type="submission" date="2021-12" db="EMBL/GenBank/DDBJ databases">
        <title>Resequencing data analysis of finger millet.</title>
        <authorList>
            <person name="Hatakeyama M."/>
            <person name="Aluri S."/>
            <person name="Balachadran M.T."/>
            <person name="Sivarajan S.R."/>
            <person name="Poveda L."/>
            <person name="Shimizu-Inatsugi R."/>
            <person name="Schlapbach R."/>
            <person name="Sreeman S.M."/>
            <person name="Shimizu K.K."/>
        </authorList>
    </citation>
    <scope>NUCLEOTIDE SEQUENCE</scope>
</reference>
<dbReference type="InterPro" id="IPR050425">
    <property type="entry name" value="NAD(P)_dehydrat-like"/>
</dbReference>
<dbReference type="SUPFAM" id="SSF51735">
    <property type="entry name" value="NAD(P)-binding Rossmann-fold domains"/>
    <property type="match status" value="2"/>
</dbReference>
<evidence type="ECO:0000313" key="2">
    <source>
        <dbReference type="EMBL" id="GJN38855.1"/>
    </source>
</evidence>
<reference evidence="2" key="1">
    <citation type="journal article" date="2018" name="DNA Res.">
        <title>Multiple hybrid de novo genome assembly of finger millet, an orphan allotetraploid crop.</title>
        <authorList>
            <person name="Hatakeyama M."/>
            <person name="Aluri S."/>
            <person name="Balachadran M.T."/>
            <person name="Sivarajan S.R."/>
            <person name="Patrignani A."/>
            <person name="Gruter S."/>
            <person name="Poveda L."/>
            <person name="Shimizu-Inatsugi R."/>
            <person name="Baeten J."/>
            <person name="Francoijs K.J."/>
            <person name="Nataraja K.N."/>
            <person name="Reddy Y.A.N."/>
            <person name="Phadnis S."/>
            <person name="Ravikumar R.L."/>
            <person name="Schlapbach R."/>
            <person name="Sreeman S.M."/>
            <person name="Shimizu K.K."/>
        </authorList>
    </citation>
    <scope>NUCLEOTIDE SEQUENCE</scope>
</reference>
<dbReference type="PANTHER" id="PTHR10366:SF831">
    <property type="entry name" value="NAD-DEPENDENT EPIMERASE_DEHYDRATASE DOMAIN-CONTAINING PROTEIN"/>
    <property type="match status" value="1"/>
</dbReference>
<sequence length="146" mass="16266">MEAAGKSVCVTGAGGFIASWLVKLLLSRGHYAVRGTVRDPGDCETVENKLRNLVDVRDVAGALLLTYEKPEASGRYLCSSHKIKASDMIHILKTLYPTYAYPKNFTEVENIIYSSDKLQKLGWTFRPAEETLRDSVESYQSFGILN</sequence>
<dbReference type="PANTHER" id="PTHR10366">
    <property type="entry name" value="NAD DEPENDENT EPIMERASE/DEHYDRATASE"/>
    <property type="match status" value="1"/>
</dbReference>
<proteinExistence type="predicted"/>
<protein>
    <recommendedName>
        <fullName evidence="4">NAD-dependent epimerase/dehydratase domain-containing protein</fullName>
    </recommendedName>
</protein>
<name>A0AAV5FVY3_ELECO</name>
<keyword evidence="3" id="KW-1185">Reference proteome</keyword>
<comment type="caution">
    <text evidence="2">The sequence shown here is derived from an EMBL/GenBank/DDBJ whole genome shotgun (WGS) entry which is preliminary data.</text>
</comment>
<keyword evidence="1" id="KW-0560">Oxidoreductase</keyword>
<accession>A0AAV5FVY3</accession>